<evidence type="ECO:0000256" key="3">
    <source>
        <dbReference type="ARBA" id="ARBA00023125"/>
    </source>
</evidence>
<dbReference type="PANTHER" id="PTHR33175:SF3">
    <property type="entry name" value="DNA-BINDING PROTEIN HU-BETA"/>
    <property type="match status" value="1"/>
</dbReference>
<keyword evidence="2" id="KW-0226">DNA condensation</keyword>
<dbReference type="PRINTS" id="PR01727">
    <property type="entry name" value="DNABINDINGHU"/>
</dbReference>
<dbReference type="GO" id="GO:0003677">
    <property type="term" value="F:DNA binding"/>
    <property type="evidence" value="ECO:0007669"/>
    <property type="project" value="UniProtKB-KW"/>
</dbReference>
<dbReference type="GO" id="GO:0030261">
    <property type="term" value="P:chromosome condensation"/>
    <property type="evidence" value="ECO:0007669"/>
    <property type="project" value="UniProtKB-KW"/>
</dbReference>
<dbReference type="Gene3D" id="4.10.520.10">
    <property type="entry name" value="IHF-like DNA-binding proteins"/>
    <property type="match status" value="1"/>
</dbReference>
<name>A0A382BY80_9ZZZZ</name>
<protein>
    <recommendedName>
        <fullName evidence="5">DNA-binding protein HU</fullName>
    </recommendedName>
</protein>
<dbReference type="GO" id="GO:0030527">
    <property type="term" value="F:structural constituent of chromatin"/>
    <property type="evidence" value="ECO:0007669"/>
    <property type="project" value="InterPro"/>
</dbReference>
<sequence>VNKAELVDAVAAESGLTKSDASGAVESVFNTIGNQLRQGNSVSVVGFGQFSVSDRAARTGRNPRTGEEIAIAASRAPKFKAGKQLKDAVNSPRF</sequence>
<evidence type="ECO:0008006" key="5">
    <source>
        <dbReference type="Google" id="ProtNLM"/>
    </source>
</evidence>
<evidence type="ECO:0000313" key="4">
    <source>
        <dbReference type="EMBL" id="SVB18574.1"/>
    </source>
</evidence>
<dbReference type="Pfam" id="PF00216">
    <property type="entry name" value="Bac_DNA_binding"/>
    <property type="match status" value="1"/>
</dbReference>
<evidence type="ECO:0000256" key="1">
    <source>
        <dbReference type="ARBA" id="ARBA00010529"/>
    </source>
</evidence>
<dbReference type="InterPro" id="IPR000119">
    <property type="entry name" value="Hist_DNA-bd"/>
</dbReference>
<dbReference type="CDD" id="cd13831">
    <property type="entry name" value="HU"/>
    <property type="match status" value="1"/>
</dbReference>
<dbReference type="PROSITE" id="PS00045">
    <property type="entry name" value="HISTONE_LIKE"/>
    <property type="match status" value="1"/>
</dbReference>
<gene>
    <name evidence="4" type="ORF">METZ01_LOCUS171428</name>
</gene>
<dbReference type="AlphaFoldDB" id="A0A382BY80"/>
<dbReference type="EMBL" id="UINC01031860">
    <property type="protein sequence ID" value="SVB18574.1"/>
    <property type="molecule type" value="Genomic_DNA"/>
</dbReference>
<evidence type="ECO:0000256" key="2">
    <source>
        <dbReference type="ARBA" id="ARBA00023067"/>
    </source>
</evidence>
<dbReference type="GO" id="GO:0042802">
    <property type="term" value="F:identical protein binding"/>
    <property type="evidence" value="ECO:0007669"/>
    <property type="project" value="UniProtKB-ARBA"/>
</dbReference>
<dbReference type="InterPro" id="IPR010992">
    <property type="entry name" value="IHF-like_DNA-bd_dom_sf"/>
</dbReference>
<dbReference type="GO" id="GO:0010467">
    <property type="term" value="P:gene expression"/>
    <property type="evidence" value="ECO:0007669"/>
    <property type="project" value="UniProtKB-ARBA"/>
</dbReference>
<keyword evidence="3" id="KW-0238">DNA-binding</keyword>
<feature type="non-terminal residue" evidence="4">
    <location>
        <position position="1"/>
    </location>
</feature>
<dbReference type="GO" id="GO:0032991">
    <property type="term" value="C:protein-containing complex"/>
    <property type="evidence" value="ECO:0007669"/>
    <property type="project" value="UniProtKB-ARBA"/>
</dbReference>
<dbReference type="InterPro" id="IPR020816">
    <property type="entry name" value="Histone-like_DNA-bd_CS"/>
</dbReference>
<dbReference type="SMART" id="SM00411">
    <property type="entry name" value="BHL"/>
    <property type="match status" value="1"/>
</dbReference>
<accession>A0A382BY80</accession>
<dbReference type="GO" id="GO:0005829">
    <property type="term" value="C:cytosol"/>
    <property type="evidence" value="ECO:0007669"/>
    <property type="project" value="UniProtKB-ARBA"/>
</dbReference>
<dbReference type="FunFam" id="4.10.520.10:FF:000001">
    <property type="entry name" value="DNA-binding protein HU"/>
    <property type="match status" value="1"/>
</dbReference>
<organism evidence="4">
    <name type="scientific">marine metagenome</name>
    <dbReference type="NCBI Taxonomy" id="408172"/>
    <lineage>
        <taxon>unclassified sequences</taxon>
        <taxon>metagenomes</taxon>
        <taxon>ecological metagenomes</taxon>
    </lineage>
</organism>
<reference evidence="4" key="1">
    <citation type="submission" date="2018-05" db="EMBL/GenBank/DDBJ databases">
        <authorList>
            <person name="Lanie J.A."/>
            <person name="Ng W.-L."/>
            <person name="Kazmierczak K.M."/>
            <person name="Andrzejewski T.M."/>
            <person name="Davidsen T.M."/>
            <person name="Wayne K.J."/>
            <person name="Tettelin H."/>
            <person name="Glass J.I."/>
            <person name="Rusch D."/>
            <person name="Podicherti R."/>
            <person name="Tsui H.-C.T."/>
            <person name="Winkler M.E."/>
        </authorList>
    </citation>
    <scope>NUCLEOTIDE SEQUENCE</scope>
</reference>
<comment type="similarity">
    <text evidence="1">Belongs to the bacterial histone-like protein family.</text>
</comment>
<dbReference type="PANTHER" id="PTHR33175">
    <property type="entry name" value="DNA-BINDING PROTEIN HU"/>
    <property type="match status" value="1"/>
</dbReference>
<dbReference type="SUPFAM" id="SSF47729">
    <property type="entry name" value="IHF-like DNA-binding proteins"/>
    <property type="match status" value="1"/>
</dbReference>
<proteinExistence type="inferred from homology"/>